<name>A0AAX3WUT2_9BACI</name>
<gene>
    <name evidence="3" type="ORF">QNH24_18840</name>
</gene>
<evidence type="ECO:0000313" key="4">
    <source>
        <dbReference type="Proteomes" id="UP001178322"/>
    </source>
</evidence>
<accession>A0AAX3WUT2</accession>
<dbReference type="EMBL" id="CP126101">
    <property type="protein sequence ID" value="WHY50366.1"/>
    <property type="molecule type" value="Genomic_DNA"/>
</dbReference>
<reference evidence="3" key="1">
    <citation type="submission" date="2023-05" db="EMBL/GenBank/DDBJ databases">
        <title>Comparative genomics of Bacillaceae isolates and their secondary metabolite potential.</title>
        <authorList>
            <person name="Song L."/>
            <person name="Nielsen L.J."/>
            <person name="Mohite O."/>
            <person name="Xu X."/>
            <person name="Weber T."/>
            <person name="Kovacs A.T."/>
        </authorList>
    </citation>
    <scope>NUCLEOTIDE SEQUENCE</scope>
    <source>
        <strain evidence="3">LY1</strain>
    </source>
</reference>
<evidence type="ECO:0008006" key="5">
    <source>
        <dbReference type="Google" id="ProtNLM"/>
    </source>
</evidence>
<dbReference type="RefSeq" id="WP_283869044.1">
    <property type="nucleotide sequence ID" value="NZ_CP126101.1"/>
</dbReference>
<proteinExistence type="predicted"/>
<dbReference type="PROSITE" id="PS51257">
    <property type="entry name" value="PROKAR_LIPOPROTEIN"/>
    <property type="match status" value="1"/>
</dbReference>
<dbReference type="AlphaFoldDB" id="A0AAX3WUT2"/>
<keyword evidence="1 2" id="KW-0732">Signal</keyword>
<organism evidence="3 4">
    <name type="scientific">Lysinibacillus pakistanensis</name>
    <dbReference type="NCBI Taxonomy" id="759811"/>
    <lineage>
        <taxon>Bacteria</taxon>
        <taxon>Bacillati</taxon>
        <taxon>Bacillota</taxon>
        <taxon>Bacilli</taxon>
        <taxon>Bacillales</taxon>
        <taxon>Bacillaceae</taxon>
        <taxon>Lysinibacillus</taxon>
    </lineage>
</organism>
<evidence type="ECO:0000313" key="3">
    <source>
        <dbReference type="EMBL" id="WHY50366.1"/>
    </source>
</evidence>
<protein>
    <recommendedName>
        <fullName evidence="5">Lipoprotein</fullName>
    </recommendedName>
</protein>
<dbReference type="InterPro" id="IPR029050">
    <property type="entry name" value="Immunoprotect_excell_Ig-like"/>
</dbReference>
<dbReference type="Proteomes" id="UP001178322">
    <property type="component" value="Chromosome"/>
</dbReference>
<evidence type="ECO:0000256" key="2">
    <source>
        <dbReference type="SAM" id="SignalP"/>
    </source>
</evidence>
<evidence type="ECO:0000256" key="1">
    <source>
        <dbReference type="ARBA" id="ARBA00022729"/>
    </source>
</evidence>
<dbReference type="Gene3D" id="2.60.40.1240">
    <property type="match status" value="1"/>
</dbReference>
<sequence>MKKKLIFSAALVLSLGLAGCGGEKAKEEPQKENDTKTEEQQKVLAKTVDDVIKYFKEDGLELGEVSDLPNDEFGNIRKEGKRILIPSLGVDSGGRLFLFDSEENLQKAKSYYDELGNSGPMFYSHTHQSGLFLIQMNGDMEDNEFAKYAASLETAVTGSTTIKIKEESKANKADNLTVANVGDVVKDDFAGTYTITDLYEAPTDKYKSADVEFSIDGIKTAKLKAENPDLIETAAETNVLILSITGENLSDDTVSFHPDTAKMTTDTKRQIEANVMISPYESEFIGKVIQKGEVIFDLGEEGLEGVKELKFIFEPTSKDARKIGEEITVVVPVNKK</sequence>
<feature type="signal peptide" evidence="2">
    <location>
        <begin position="1"/>
        <end position="25"/>
    </location>
</feature>
<feature type="chain" id="PRO_5043410637" description="Lipoprotein" evidence="2">
    <location>
        <begin position="26"/>
        <end position="336"/>
    </location>
</feature>